<reference evidence="1 2" key="1">
    <citation type="submission" date="2019-09" db="EMBL/GenBank/DDBJ databases">
        <title>Draft genome of the ectomycorrhizal ascomycete Sphaerosporella brunnea.</title>
        <authorList>
            <consortium name="DOE Joint Genome Institute"/>
            <person name="Benucci G.M."/>
            <person name="Marozzi G."/>
            <person name="Antonielli L."/>
            <person name="Sanchez S."/>
            <person name="Marco P."/>
            <person name="Wang X."/>
            <person name="Falini L.B."/>
            <person name="Barry K."/>
            <person name="Haridas S."/>
            <person name="Lipzen A."/>
            <person name="Labutti K."/>
            <person name="Grigoriev I.V."/>
            <person name="Murat C."/>
            <person name="Martin F."/>
            <person name="Albertini E."/>
            <person name="Donnini D."/>
            <person name="Bonito G."/>
        </authorList>
    </citation>
    <scope>NUCLEOTIDE SEQUENCE [LARGE SCALE GENOMIC DNA]</scope>
    <source>
        <strain evidence="1 2">Sb_GMNB300</strain>
    </source>
</reference>
<evidence type="ECO:0000313" key="1">
    <source>
        <dbReference type="EMBL" id="KAA8896353.1"/>
    </source>
</evidence>
<evidence type="ECO:0000313" key="2">
    <source>
        <dbReference type="Proteomes" id="UP000326924"/>
    </source>
</evidence>
<dbReference type="EMBL" id="VXIS01000214">
    <property type="protein sequence ID" value="KAA8896353.1"/>
    <property type="molecule type" value="Genomic_DNA"/>
</dbReference>
<gene>
    <name evidence="1" type="ORF">FN846DRAFT_893337</name>
</gene>
<comment type="caution">
    <text evidence="1">The sequence shown here is derived from an EMBL/GenBank/DDBJ whole genome shotgun (WGS) entry which is preliminary data.</text>
</comment>
<name>A0A5J5ENN2_9PEZI</name>
<proteinExistence type="predicted"/>
<protein>
    <submittedName>
        <fullName evidence="1">Uncharacterized protein</fullName>
    </submittedName>
</protein>
<dbReference type="AlphaFoldDB" id="A0A5J5ENN2"/>
<organism evidence="1 2">
    <name type="scientific">Sphaerosporella brunnea</name>
    <dbReference type="NCBI Taxonomy" id="1250544"/>
    <lineage>
        <taxon>Eukaryota</taxon>
        <taxon>Fungi</taxon>
        <taxon>Dikarya</taxon>
        <taxon>Ascomycota</taxon>
        <taxon>Pezizomycotina</taxon>
        <taxon>Pezizomycetes</taxon>
        <taxon>Pezizales</taxon>
        <taxon>Pyronemataceae</taxon>
        <taxon>Sphaerosporella</taxon>
    </lineage>
</organism>
<accession>A0A5J5ENN2</accession>
<keyword evidence="2" id="KW-1185">Reference proteome</keyword>
<sequence length="582" mass="65228">MDTHAPPSHLNRMPTTDSFIRIPNELHLQIIENLDTGDWLVKDHIAVILSLSYSAGEDVVGNRALDCYVGTLWAPSYPALLLFSVQQQLPVVCLGRILTRLPVENVDFMPAVRECIKRNAVGQLQLLLKFAGGASRLCMQLVYAILAGHSESAVVMAKGMDQENLAKAVQGRQKIGWRGQCISLLTILVRAFQRSQVLWDHWDCAGPLPKGWQGRAASCLAAVLDVLDERLDQIDYPQPCPLETLAEFIFAMPGFIADPMRNPERDWINIEETGEWTWKCRALYFVRLEAPEPSVPHLMPADVEDCFQGPVHTAAIETWGWFWSLLLGVKVIHQGIANSGGTRSMWDLPTAFLQVLLDRITFSLSARGKTLMWAVRFRDPEKVELVFSHLGPPCPAPVISDDIMEGGFWSEDGDLCADLWNGFVEDDGRAKLFPPGTPGGLWNAVIDDILETGTLSPAIELVEKMHADDAGVHACHERKNGVPLLHALEQLGFLHPDCMKSHTEEHERERTRIFLARRSPLRPVISTPIWAGAKIERSFTWGPTESDDYVLEPSPWWLEPSPWWPETEAAAYARLLENERHG</sequence>
<dbReference type="Proteomes" id="UP000326924">
    <property type="component" value="Unassembled WGS sequence"/>
</dbReference>
<dbReference type="InParanoid" id="A0A5J5ENN2"/>